<comment type="caution">
    <text evidence="3">The sequence shown here is derived from an EMBL/GenBank/DDBJ whole genome shotgun (WGS) entry which is preliminary data.</text>
</comment>
<evidence type="ECO:0000259" key="2">
    <source>
        <dbReference type="Pfam" id="PF18798"/>
    </source>
</evidence>
<feature type="compositionally biased region" description="Basic and acidic residues" evidence="1">
    <location>
        <begin position="949"/>
        <end position="961"/>
    </location>
</feature>
<feature type="region of interest" description="Disordered" evidence="1">
    <location>
        <begin position="949"/>
        <end position="1026"/>
    </location>
</feature>
<evidence type="ECO:0000313" key="3">
    <source>
        <dbReference type="EMBL" id="TDN49152.1"/>
    </source>
</evidence>
<feature type="region of interest" description="Disordered" evidence="1">
    <location>
        <begin position="686"/>
        <end position="716"/>
    </location>
</feature>
<accession>A0A4V3BM51</accession>
<dbReference type="Proteomes" id="UP000295129">
    <property type="component" value="Unassembled WGS sequence"/>
</dbReference>
<feature type="region of interest" description="Disordered" evidence="1">
    <location>
        <begin position="1198"/>
        <end position="1217"/>
    </location>
</feature>
<feature type="compositionally biased region" description="Polar residues" evidence="1">
    <location>
        <begin position="973"/>
        <end position="982"/>
    </location>
</feature>
<feature type="domain" description="Large polyvalent protein-associated" evidence="2">
    <location>
        <begin position="1037"/>
        <end position="1149"/>
    </location>
</feature>
<dbReference type="InterPro" id="IPR040824">
    <property type="entry name" value="LPD3"/>
</dbReference>
<reference evidence="3 4" key="1">
    <citation type="submission" date="2019-03" db="EMBL/GenBank/DDBJ databases">
        <title>Genomic Encyclopedia of Type Strains, Phase IV (KMG-IV): sequencing the most valuable type-strain genomes for metagenomic binning, comparative biology and taxonomic classification.</title>
        <authorList>
            <person name="Goeker M."/>
        </authorList>
    </citation>
    <scope>NUCLEOTIDE SEQUENCE [LARGE SCALE GENOMIC DNA]</scope>
    <source>
        <strain evidence="3 4">DSM 12121</strain>
    </source>
</reference>
<organism evidence="3 4">
    <name type="scientific">Azoarcus indigens</name>
    <dbReference type="NCBI Taxonomy" id="29545"/>
    <lineage>
        <taxon>Bacteria</taxon>
        <taxon>Pseudomonadati</taxon>
        <taxon>Pseudomonadota</taxon>
        <taxon>Betaproteobacteria</taxon>
        <taxon>Rhodocyclales</taxon>
        <taxon>Zoogloeaceae</taxon>
        <taxon>Azoarcus</taxon>
    </lineage>
</organism>
<sequence>MADNFDDVFADPSFGSDAAGQDFDAVFSNADWKPKRSSLARRAIGDTAVSLGKGIIGAGEAAVGLADLATGGAAGKALEGVGYRPKQTKEFLDEFYSPEQKAANQRVQEAEGFFGTAGAMLENPSTIAHTAVESVPNMLGGGAIARGLGGATKLGAVARGAIGEGAVGAGSAAEQVRQQTDDGLLTAEQTAASLASGIGTGLLGAAGGRVAQRLGIGDVDTALAGGALQTSAKGRARRFAEGAVSEGVLEELPQSMLEQSMQNAALGRPLGEGVPEAAATGLLTGAAMGGGVATIPGRARPERERPSPADDWVGALERAHGGEPDSAARYNRLREQDKDLRDFLQYSEPWLSDEGERSDRDEQIQREVDVFQSPQTSPEQRLEAMQNIYGTLDDEISDFVASREAPDPEVLERELAAAGVSPPAPAPVIDERRMAAALDLGIDPAAGPLSKAATEALGQQTTRQGTTAPTQAEAPAAQPLTAAANAAAGQQDAPVENPPVSAAEPVESPAITGSAGGGLQQDQPAAAQPRILSTTPHRGIAMARVAQARRQNPSANVDMVKQGDGWAVVERPAAESPQLPGATNGAIPADPTNAAMAAPSGAQGGADLARGAGAAVSQPDVSALGGVEPVAAGAVAGQQPVVSAGNASGGRAAVGANIGVASGGARAGNAASTYALEPSGIRAQVGADSEASLANPESSGMPDAPRSATASAQRGGITASRLSQVFAERFPKLAPAFRMMVERGMRREKGGVVMVNDATPQGMAQTFARSTGRRVDEVVQYFRSEETGDIQGFYDPRSGLTFLVAPNLNDQTAPAVLLHEMIHSQQREKLDVRAMAMLNGRASAAPKERAFLDRVARRMADAGETGNPREATSYIVEQAVLEGRDAGYTAADGKLADWIEANIGKPVANLVRGFMMMVRGWIVRSGLPANTPVTVDDLVSYAMAGMERAARGDVRTSRGRQEQSPATKDFSGDSATLPSNARSDGGSGPIVGAQSERGNSERRRADASGAGESFNQSVSGDPLAHAEMPRQASTFEEARAAAKAFQGQPLTNRASGMAVTVSRNNLDKMLSQSAVGKSTSAFDQSLAVANLDHLFNNAVFGWTKPDRDSDPNIVGVHRFFAPMDTANGTRVVKLTVKESARQDQGSKIYTVESLEIESPASIWVDSTVQADGLDPTSTPYAGLIQSLVEAVQQRNARRDGRPQFSRAATAAPPLGDQVRAAANRITGRRPTDPSDPFATENARLREQDKTLWDKAKKLLRRQLAPGGLLPESVFAEKIARDSEFQAVEFDVRHIVGGLERAVRADYGVTFDKLTDEQQRELSTALAGKMPTGLPEATKTAILAMRQYIDKLSTDYLHIVQGKIDALMEKAQASGRDGDKAQAINEIELYEKIKGNIGQYVHRSYQAFDDPKWFQKVPTGAVNAARQYLKLGYMEDGKTSEAEALRLAEVTLHEILKNGTAYDSMESFIAESKLGAKDLSVLMRRKEVPIQIRALLGEYTDPRLNFAKSATKMGRLIWNQRFLERVREVGAGAFLFDGKDRPPEATAHLAADGSEVMAPLNGLWTYPEVAQAFKDALGKEQMSGLYRAVVRANGFVKYGKTVLSPTTAMRNWQSAMFFALANGHFDLTQMKKSVAAFREQVRQNATGDDLAYLRHLKQLGVVYDTPAAGEMMRLLDDAKVEDLLSGRSGKAVDFVRKANQMAQGFYSFGDDFWKIIGFENEKANLQKAGMPLAEAEREAAKRIRDMYPTYSMVGRGVQWLSRFPLAGTFVSFPAEIVRTTGNMLRTTAADLKSDNPGMRQIGIKRAVGMALVSGMFWALSAATKAMFDVDDDEEEALRDLAPEWQKNSTFLYAGRDDKGNLRYFDMSFLDPYGYWKRPVTAMLRNQPWEKSAASALSDMVTPFLGADITADAIFQALANQKPTGGRVYQENDTPVDQAVDIANHLRKSLQPGFMGNIERFALAAQDVKREGSGQPYSLQDEMVALLGWRASTMDPKTALYYRSFEFTDAMSEARQALTRTLRSVNEVSSEDIAESRERARRKQVEAFTEMHRLVQAARQAGMTHAEIIQTLRLSNISQGNVSALMRGVPPPLVVGAAATRNAVQQARGMQGPEFASEVARRFREAAAG</sequence>
<feature type="compositionally biased region" description="Low complexity" evidence="1">
    <location>
        <begin position="466"/>
        <end position="494"/>
    </location>
</feature>
<proteinExistence type="predicted"/>
<dbReference type="RefSeq" id="WP_133592564.1">
    <property type="nucleotide sequence ID" value="NZ_SNVV01000012.1"/>
</dbReference>
<name>A0A4V3BM51_9RHOO</name>
<evidence type="ECO:0000313" key="4">
    <source>
        <dbReference type="Proteomes" id="UP000295129"/>
    </source>
</evidence>
<protein>
    <recommendedName>
        <fullName evidence="2">Large polyvalent protein-associated domain-containing protein</fullName>
    </recommendedName>
</protein>
<dbReference type="Pfam" id="PF18798">
    <property type="entry name" value="LPD3"/>
    <property type="match status" value="1"/>
</dbReference>
<keyword evidence="4" id="KW-1185">Reference proteome</keyword>
<gene>
    <name evidence="3" type="ORF">C7389_1123</name>
</gene>
<dbReference type="OrthoDB" id="9151960at2"/>
<evidence type="ECO:0000256" key="1">
    <source>
        <dbReference type="SAM" id="MobiDB-lite"/>
    </source>
</evidence>
<feature type="region of interest" description="Disordered" evidence="1">
    <location>
        <begin position="456"/>
        <end position="527"/>
    </location>
</feature>
<dbReference type="EMBL" id="SNVV01000012">
    <property type="protein sequence ID" value="TDN49152.1"/>
    <property type="molecule type" value="Genomic_DNA"/>
</dbReference>